<proteinExistence type="predicted"/>
<sequence length="305" mass="35232">MKHLFEYFKNYDKIKGKFDCVKAKNDKYFKYFKYISFLYNKHKESCCSWGATVCSDYFLECDEYYDPNKLVSAIESHDHKECKKIKDSLTANKSEEVSTIDPKDENNMYIKYLTCSRATHSNFENEGLKCQQPEFNALRNNKFTAVRPVYKAQKSNSKLKGKKLTINGKPINVVLISDPNAIITGEENSNALELENYNTLFPEIRGAARENYIKQAKEACKNGTPTEGMETYCKRSKRYNDIINRVNLQSRKHVEVGDTQYWENIDSPADTSFLNDLLQQLPVRIGAVSLASLGTITMLFMYYKV</sequence>
<dbReference type="EMBL" id="KQ235658">
    <property type="protein sequence ID" value="KMZ96126.1"/>
    <property type="molecule type" value="Genomic_DNA"/>
</dbReference>
<protein>
    <submittedName>
        <fullName evidence="2">Uncharacterized protein</fullName>
    </submittedName>
</protein>
<gene>
    <name evidence="2" type="ORF">PVNG_06429</name>
</gene>
<evidence type="ECO:0000256" key="1">
    <source>
        <dbReference type="SAM" id="Phobius"/>
    </source>
</evidence>
<accession>A0A0J9TLW5</accession>
<keyword evidence="1" id="KW-0472">Membrane</keyword>
<evidence type="ECO:0000313" key="3">
    <source>
        <dbReference type="Proteomes" id="UP000053239"/>
    </source>
</evidence>
<evidence type="ECO:0000313" key="2">
    <source>
        <dbReference type="EMBL" id="KMZ96126.1"/>
    </source>
</evidence>
<keyword evidence="1" id="KW-1133">Transmembrane helix</keyword>
<dbReference type="InterPro" id="IPR008780">
    <property type="entry name" value="Plasmodium_Vir"/>
</dbReference>
<dbReference type="Pfam" id="PF05795">
    <property type="entry name" value="Plasmodium_Vir"/>
    <property type="match status" value="1"/>
</dbReference>
<reference evidence="2 3" key="1">
    <citation type="submission" date="2011-09" db="EMBL/GenBank/DDBJ databases">
        <title>The Genome Sequence of Plasmodium vivax North Korean.</title>
        <authorList>
            <consortium name="The Broad Institute Genome Sequencing Platform"/>
            <consortium name="The Broad Institute Genome Sequencing Center for Infectious Disease"/>
            <person name="Neafsey D."/>
            <person name="Carlton J."/>
            <person name="Barnwell J."/>
            <person name="Collins W."/>
            <person name="Escalante A."/>
            <person name="Mullikin J."/>
            <person name="Saul A."/>
            <person name="Guigo R."/>
            <person name="Camara F."/>
            <person name="Young S.K."/>
            <person name="Zeng Q."/>
            <person name="Gargeya S."/>
            <person name="Fitzgerald M."/>
            <person name="Haas B."/>
            <person name="Abouelleil A."/>
            <person name="Alvarado L."/>
            <person name="Arachchi H.M."/>
            <person name="Berlin A."/>
            <person name="Brown A."/>
            <person name="Chapman S.B."/>
            <person name="Chen Z."/>
            <person name="Dunbar C."/>
            <person name="Freedman E."/>
            <person name="Gearin G."/>
            <person name="Gellesch M."/>
            <person name="Goldberg J."/>
            <person name="Griggs A."/>
            <person name="Gujja S."/>
            <person name="Heiman D."/>
            <person name="Howarth C."/>
            <person name="Larson L."/>
            <person name="Lui A."/>
            <person name="MacDonald P.J.P."/>
            <person name="Montmayeur A."/>
            <person name="Murphy C."/>
            <person name="Neiman D."/>
            <person name="Pearson M."/>
            <person name="Priest M."/>
            <person name="Roberts A."/>
            <person name="Saif S."/>
            <person name="Shea T."/>
            <person name="Shenoy N."/>
            <person name="Sisk P."/>
            <person name="Stolte C."/>
            <person name="Sykes S."/>
            <person name="Wortman J."/>
            <person name="Nusbaum C."/>
            <person name="Birren B."/>
        </authorList>
    </citation>
    <scope>NUCLEOTIDE SEQUENCE [LARGE SCALE GENOMIC DNA]</scope>
    <source>
        <strain evidence="2 3">North Korean</strain>
    </source>
</reference>
<organism evidence="2 3">
    <name type="scientific">Plasmodium vivax North Korean</name>
    <dbReference type="NCBI Taxonomy" id="1035514"/>
    <lineage>
        <taxon>Eukaryota</taxon>
        <taxon>Sar</taxon>
        <taxon>Alveolata</taxon>
        <taxon>Apicomplexa</taxon>
        <taxon>Aconoidasida</taxon>
        <taxon>Haemosporida</taxon>
        <taxon>Plasmodiidae</taxon>
        <taxon>Plasmodium</taxon>
        <taxon>Plasmodium (Plasmodium)</taxon>
    </lineage>
</organism>
<name>A0A0J9TLW5_PLAVI</name>
<keyword evidence="1" id="KW-0812">Transmembrane</keyword>
<dbReference type="AlphaFoldDB" id="A0A0J9TLW5"/>
<dbReference type="Proteomes" id="UP000053239">
    <property type="component" value="Unassembled WGS sequence"/>
</dbReference>
<feature type="transmembrane region" description="Helical" evidence="1">
    <location>
        <begin position="281"/>
        <end position="303"/>
    </location>
</feature>